<feature type="compositionally biased region" description="Basic and acidic residues" evidence="1">
    <location>
        <begin position="315"/>
        <end position="333"/>
    </location>
</feature>
<protein>
    <submittedName>
        <fullName evidence="2">Uncharacterized protein</fullName>
    </submittedName>
</protein>
<proteinExistence type="predicted"/>
<gene>
    <name evidence="2" type="ORF">PT974_06700</name>
</gene>
<keyword evidence="3" id="KW-1185">Reference proteome</keyword>
<feature type="region of interest" description="Disordered" evidence="1">
    <location>
        <begin position="98"/>
        <end position="125"/>
    </location>
</feature>
<accession>A0ABR0SNA4</accession>
<feature type="compositionally biased region" description="Polar residues" evidence="1">
    <location>
        <begin position="99"/>
        <end position="108"/>
    </location>
</feature>
<feature type="compositionally biased region" description="Acidic residues" evidence="1">
    <location>
        <begin position="334"/>
        <end position="355"/>
    </location>
</feature>
<name>A0ABR0SNA4_9HYPO</name>
<sequence>MMHSNFGTYMPEALPPYSYDTMIDNTYDTQMALSQAARRLSRGSNGQRTGSTMRVSKPNSTSTSPRSSMMARRRTMVNDAQTMRRHQQAMDYISATHGMETSQPQPQRQARPVSWHPSTHLQAPQPQHFPQQALTLSTPAMYHDQSDMYSTAPQYSPMMTTYSNNTSPSSSFSPLPVAYQCVDTMSHMSADAWQLDERATMFPALNDNQYLGESCLALNGLPNDKVSVNGLEWNTFIMNGFNSTSPPTPDSFVQTTQLPQSAMSEASIQDLDEPEEEGEILVGMGLYDDKYEEDPHLNNYRSTVSSLLGSTFRPQEPKGKGLKLEETWEPPKSDDEDEEEDEEEDDDEEDDDSEN</sequence>
<dbReference type="Proteomes" id="UP001338125">
    <property type="component" value="Unassembled WGS sequence"/>
</dbReference>
<feature type="region of interest" description="Disordered" evidence="1">
    <location>
        <begin position="39"/>
        <end position="71"/>
    </location>
</feature>
<reference evidence="2 3" key="1">
    <citation type="submission" date="2024-01" db="EMBL/GenBank/DDBJ databases">
        <title>Complete genome of Cladobotryum mycophilum ATHUM6906.</title>
        <authorList>
            <person name="Christinaki A.C."/>
            <person name="Myridakis A.I."/>
            <person name="Kouvelis V.N."/>
        </authorList>
    </citation>
    <scope>NUCLEOTIDE SEQUENCE [LARGE SCALE GENOMIC DNA]</scope>
    <source>
        <strain evidence="2 3">ATHUM6906</strain>
    </source>
</reference>
<organism evidence="2 3">
    <name type="scientific">Cladobotryum mycophilum</name>
    <dbReference type="NCBI Taxonomy" id="491253"/>
    <lineage>
        <taxon>Eukaryota</taxon>
        <taxon>Fungi</taxon>
        <taxon>Dikarya</taxon>
        <taxon>Ascomycota</taxon>
        <taxon>Pezizomycotina</taxon>
        <taxon>Sordariomycetes</taxon>
        <taxon>Hypocreomycetidae</taxon>
        <taxon>Hypocreales</taxon>
        <taxon>Hypocreaceae</taxon>
        <taxon>Cladobotryum</taxon>
    </lineage>
</organism>
<evidence type="ECO:0000313" key="2">
    <source>
        <dbReference type="EMBL" id="KAK5993271.1"/>
    </source>
</evidence>
<dbReference type="EMBL" id="JAVFKD010000012">
    <property type="protein sequence ID" value="KAK5993271.1"/>
    <property type="molecule type" value="Genomic_DNA"/>
</dbReference>
<feature type="compositionally biased region" description="Polar residues" evidence="1">
    <location>
        <begin position="42"/>
        <end position="67"/>
    </location>
</feature>
<evidence type="ECO:0000313" key="3">
    <source>
        <dbReference type="Proteomes" id="UP001338125"/>
    </source>
</evidence>
<evidence type="ECO:0000256" key="1">
    <source>
        <dbReference type="SAM" id="MobiDB-lite"/>
    </source>
</evidence>
<feature type="region of interest" description="Disordered" evidence="1">
    <location>
        <begin position="305"/>
        <end position="355"/>
    </location>
</feature>
<comment type="caution">
    <text evidence="2">The sequence shown here is derived from an EMBL/GenBank/DDBJ whole genome shotgun (WGS) entry which is preliminary data.</text>
</comment>